<dbReference type="Proteomes" id="UP000274504">
    <property type="component" value="Unassembled WGS sequence"/>
</dbReference>
<name>A0A0R3SD14_HYMDI</name>
<sequence length="147" mass="16789">MFLIAFFLFYQVEANISCYGCEYINWRYESALWPCDQSAGPWKILSNCTSCIKQTEVQESDFMKPRWGQEATVLKTTSRYCVVDFPPKYPNQCILFYGSSSVIEQCFCSSDFCNAISYHKPNSYLTLCLIIALSSTSSFAQSLTCIL</sequence>
<evidence type="ECO:0000313" key="3">
    <source>
        <dbReference type="WBParaSite" id="HDID_0000253301-mRNA-1"/>
    </source>
</evidence>
<gene>
    <name evidence="1" type="ORF">HDID_LOCUS2534</name>
</gene>
<protein>
    <submittedName>
        <fullName evidence="3">Protein quiver</fullName>
    </submittedName>
</protein>
<reference evidence="1 2" key="2">
    <citation type="submission" date="2018-11" db="EMBL/GenBank/DDBJ databases">
        <authorList>
            <consortium name="Pathogen Informatics"/>
        </authorList>
    </citation>
    <scope>NUCLEOTIDE SEQUENCE [LARGE SCALE GENOMIC DNA]</scope>
</reference>
<evidence type="ECO:0000313" key="2">
    <source>
        <dbReference type="Proteomes" id="UP000274504"/>
    </source>
</evidence>
<reference evidence="3" key="1">
    <citation type="submission" date="2017-02" db="UniProtKB">
        <authorList>
            <consortium name="WormBaseParasite"/>
        </authorList>
    </citation>
    <scope>IDENTIFICATION</scope>
</reference>
<accession>A0A0R3SD14</accession>
<evidence type="ECO:0000313" key="1">
    <source>
        <dbReference type="EMBL" id="VDL19995.1"/>
    </source>
</evidence>
<proteinExistence type="predicted"/>
<organism evidence="3">
    <name type="scientific">Hymenolepis diminuta</name>
    <name type="common">Rat tapeworm</name>
    <dbReference type="NCBI Taxonomy" id="6216"/>
    <lineage>
        <taxon>Eukaryota</taxon>
        <taxon>Metazoa</taxon>
        <taxon>Spiralia</taxon>
        <taxon>Lophotrochozoa</taxon>
        <taxon>Platyhelminthes</taxon>
        <taxon>Cestoda</taxon>
        <taxon>Eucestoda</taxon>
        <taxon>Cyclophyllidea</taxon>
        <taxon>Hymenolepididae</taxon>
        <taxon>Hymenolepis</taxon>
    </lineage>
</organism>
<dbReference type="EMBL" id="UYSG01000635">
    <property type="protein sequence ID" value="VDL19995.1"/>
    <property type="molecule type" value="Genomic_DNA"/>
</dbReference>
<dbReference type="WBParaSite" id="HDID_0000253301-mRNA-1">
    <property type="protein sequence ID" value="HDID_0000253301-mRNA-1"/>
    <property type="gene ID" value="HDID_0000253301"/>
</dbReference>
<dbReference type="AlphaFoldDB" id="A0A0R3SD14"/>
<dbReference type="OrthoDB" id="6235405at2759"/>